<evidence type="ECO:0000256" key="1">
    <source>
        <dbReference type="SAM" id="MobiDB-lite"/>
    </source>
</evidence>
<feature type="compositionally biased region" description="Basic and acidic residues" evidence="1">
    <location>
        <begin position="59"/>
        <end position="77"/>
    </location>
</feature>
<protein>
    <submittedName>
        <fullName evidence="2">Uncharacterized protein</fullName>
    </submittedName>
</protein>
<evidence type="ECO:0000313" key="3">
    <source>
        <dbReference type="Proteomes" id="UP000287166"/>
    </source>
</evidence>
<gene>
    <name evidence="2" type="ORF">SCP_0307490</name>
</gene>
<reference evidence="2 3" key="1">
    <citation type="journal article" date="2018" name="Sci. Rep.">
        <title>Genome sequence of the cauliflower mushroom Sparassis crispa (Hanabiratake) and its association with beneficial usage.</title>
        <authorList>
            <person name="Kiyama R."/>
            <person name="Furutani Y."/>
            <person name="Kawaguchi K."/>
            <person name="Nakanishi T."/>
        </authorList>
    </citation>
    <scope>NUCLEOTIDE SEQUENCE [LARGE SCALE GENOMIC DNA]</scope>
</reference>
<name>A0A401GFR1_9APHY</name>
<dbReference type="Proteomes" id="UP000287166">
    <property type="component" value="Unassembled WGS sequence"/>
</dbReference>
<dbReference type="RefSeq" id="XP_027611939.1">
    <property type="nucleotide sequence ID" value="XM_027756138.1"/>
</dbReference>
<dbReference type="InParanoid" id="A0A401GFR1"/>
<proteinExistence type="predicted"/>
<feature type="compositionally biased region" description="Low complexity" evidence="1">
    <location>
        <begin position="30"/>
        <end position="45"/>
    </location>
</feature>
<evidence type="ECO:0000313" key="2">
    <source>
        <dbReference type="EMBL" id="GBE81026.1"/>
    </source>
</evidence>
<organism evidence="2 3">
    <name type="scientific">Sparassis crispa</name>
    <dbReference type="NCBI Taxonomy" id="139825"/>
    <lineage>
        <taxon>Eukaryota</taxon>
        <taxon>Fungi</taxon>
        <taxon>Dikarya</taxon>
        <taxon>Basidiomycota</taxon>
        <taxon>Agaricomycotina</taxon>
        <taxon>Agaricomycetes</taxon>
        <taxon>Polyporales</taxon>
        <taxon>Sparassidaceae</taxon>
        <taxon>Sparassis</taxon>
    </lineage>
</organism>
<sequence length="77" mass="8295">MIRRNPTLIAMSDVDVQQVRDAVAKHKGESPVTPAQPSSSSAVPSGVLQPLSQPFVAAEDAKRKREAMTRDERLGLA</sequence>
<dbReference type="OrthoDB" id="3182478at2759"/>
<dbReference type="AlphaFoldDB" id="A0A401GFR1"/>
<comment type="caution">
    <text evidence="2">The sequence shown here is derived from an EMBL/GenBank/DDBJ whole genome shotgun (WGS) entry which is preliminary data.</text>
</comment>
<feature type="region of interest" description="Disordered" evidence="1">
    <location>
        <begin position="23"/>
        <end position="77"/>
    </location>
</feature>
<dbReference type="GeneID" id="38777943"/>
<accession>A0A401GFR1</accession>
<keyword evidence="3" id="KW-1185">Reference proteome</keyword>
<dbReference type="EMBL" id="BFAD01000003">
    <property type="protein sequence ID" value="GBE81026.1"/>
    <property type="molecule type" value="Genomic_DNA"/>
</dbReference>